<keyword evidence="3" id="KW-1185">Reference proteome</keyword>
<comment type="caution">
    <text evidence="2">The sequence shown here is derived from an EMBL/GenBank/DDBJ whole genome shotgun (WGS) entry which is preliminary data.</text>
</comment>
<accession>A0A1X0KF20</accession>
<protein>
    <submittedName>
        <fullName evidence="2">Uncharacterized protein</fullName>
    </submittedName>
</protein>
<evidence type="ECO:0000313" key="3">
    <source>
        <dbReference type="Proteomes" id="UP000192601"/>
    </source>
</evidence>
<proteinExistence type="predicted"/>
<dbReference type="Proteomes" id="UP000192601">
    <property type="component" value="Unassembled WGS sequence"/>
</dbReference>
<dbReference type="OrthoDB" id="4733283at2"/>
<dbReference type="RefSeq" id="WP_083177487.1">
    <property type="nucleotide sequence ID" value="NZ_MVIJ01000016.1"/>
</dbReference>
<dbReference type="EMBL" id="MVIJ01000016">
    <property type="protein sequence ID" value="ORB73784.1"/>
    <property type="molecule type" value="Genomic_DNA"/>
</dbReference>
<evidence type="ECO:0000313" key="2">
    <source>
        <dbReference type="EMBL" id="ORB73784.1"/>
    </source>
</evidence>
<feature type="region of interest" description="Disordered" evidence="1">
    <location>
        <begin position="68"/>
        <end position="105"/>
    </location>
</feature>
<evidence type="ECO:0000256" key="1">
    <source>
        <dbReference type="SAM" id="MobiDB-lite"/>
    </source>
</evidence>
<gene>
    <name evidence="2" type="ORF">BST44_12765</name>
</gene>
<dbReference type="AlphaFoldDB" id="A0A1X0KF20"/>
<name>A0A1X0KF20_MYCSC</name>
<reference evidence="2 3" key="1">
    <citation type="submission" date="2017-02" db="EMBL/GenBank/DDBJ databases">
        <title>The new phylogeny of genus Mycobacterium.</title>
        <authorList>
            <person name="Tortoli E."/>
            <person name="Trovato A."/>
            <person name="Cirillo D.M."/>
        </authorList>
    </citation>
    <scope>NUCLEOTIDE SEQUENCE [LARGE SCALE GENOMIC DNA]</scope>
    <source>
        <strain evidence="2 3">DSM 43992</strain>
    </source>
</reference>
<organism evidence="2 3">
    <name type="scientific">Mycobacterium scrofulaceum</name>
    <dbReference type="NCBI Taxonomy" id="1783"/>
    <lineage>
        <taxon>Bacteria</taxon>
        <taxon>Bacillati</taxon>
        <taxon>Actinomycetota</taxon>
        <taxon>Actinomycetes</taxon>
        <taxon>Mycobacteriales</taxon>
        <taxon>Mycobacteriaceae</taxon>
        <taxon>Mycobacterium</taxon>
    </lineage>
</organism>
<sequence length="146" mass="15314">MTVGNAHGTRRWRSAIAVAAVLGLFCAVTAGWASHGRAVAGLERAASPRAVHAAVNAAPVQAHNACPGAPNFSAGSAPTHHKSTKTPWMTQDRPPTWARSSPPSIGSPLPASFEAAIFRLPRAPSRMPEMIPPDGDLLTRLRVARC</sequence>
<dbReference type="STRING" id="1783.BST44_12765"/>